<organism evidence="2 3">
    <name type="scientific">Periconia digitata</name>
    <dbReference type="NCBI Taxonomy" id="1303443"/>
    <lineage>
        <taxon>Eukaryota</taxon>
        <taxon>Fungi</taxon>
        <taxon>Dikarya</taxon>
        <taxon>Ascomycota</taxon>
        <taxon>Pezizomycotina</taxon>
        <taxon>Dothideomycetes</taxon>
        <taxon>Pleosporomycetidae</taxon>
        <taxon>Pleosporales</taxon>
        <taxon>Massarineae</taxon>
        <taxon>Periconiaceae</taxon>
        <taxon>Periconia</taxon>
    </lineage>
</organism>
<gene>
    <name evidence="2" type="ORF">PDIGIT_LOCUS10862</name>
</gene>
<dbReference type="AlphaFoldDB" id="A0A9W4XXG6"/>
<dbReference type="EMBL" id="CAOQHR010000007">
    <property type="protein sequence ID" value="CAI6337747.1"/>
    <property type="molecule type" value="Genomic_DNA"/>
</dbReference>
<name>A0A9W4XXG6_9PLEO</name>
<evidence type="ECO:0000313" key="2">
    <source>
        <dbReference type="EMBL" id="CAI6337747.1"/>
    </source>
</evidence>
<feature type="region of interest" description="Disordered" evidence="1">
    <location>
        <begin position="1"/>
        <end position="42"/>
    </location>
</feature>
<comment type="caution">
    <text evidence="2">The sequence shown here is derived from an EMBL/GenBank/DDBJ whole genome shotgun (WGS) entry which is preliminary data.</text>
</comment>
<accession>A0A9W4XXG6</accession>
<dbReference type="Proteomes" id="UP001152607">
    <property type="component" value="Unassembled WGS sequence"/>
</dbReference>
<keyword evidence="3" id="KW-1185">Reference proteome</keyword>
<feature type="compositionally biased region" description="Polar residues" evidence="1">
    <location>
        <begin position="15"/>
        <end position="34"/>
    </location>
</feature>
<evidence type="ECO:0000313" key="3">
    <source>
        <dbReference type="Proteomes" id="UP001152607"/>
    </source>
</evidence>
<reference evidence="2" key="1">
    <citation type="submission" date="2023-01" db="EMBL/GenBank/DDBJ databases">
        <authorList>
            <person name="Van Ghelder C."/>
            <person name="Rancurel C."/>
        </authorList>
    </citation>
    <scope>NUCLEOTIDE SEQUENCE</scope>
    <source>
        <strain evidence="2">CNCM I-4278</strain>
    </source>
</reference>
<evidence type="ECO:0000256" key="1">
    <source>
        <dbReference type="SAM" id="MobiDB-lite"/>
    </source>
</evidence>
<feature type="compositionally biased region" description="Low complexity" evidence="1">
    <location>
        <begin position="1"/>
        <end position="14"/>
    </location>
</feature>
<protein>
    <submittedName>
        <fullName evidence="2">Uncharacterized protein</fullName>
    </submittedName>
</protein>
<proteinExistence type="predicted"/>
<sequence length="63" mass="6736">MVSPSSHQPFSSPFRQTSASNGSCSPLQTGTRNPGKTIWNGAMRASRSNGSILEFCRYAGTDL</sequence>